<evidence type="ECO:0000313" key="2">
    <source>
        <dbReference type="Proteomes" id="UP001149860"/>
    </source>
</evidence>
<keyword evidence="2" id="KW-1185">Reference proteome</keyword>
<name>A0ACD5DDM0_9LACO</name>
<proteinExistence type="predicted"/>
<organism evidence="1 2">
    <name type="scientific">Lentilactobacillus terminaliae</name>
    <dbReference type="NCBI Taxonomy" id="3003483"/>
    <lineage>
        <taxon>Bacteria</taxon>
        <taxon>Bacillati</taxon>
        <taxon>Bacillota</taxon>
        <taxon>Bacilli</taxon>
        <taxon>Lactobacillales</taxon>
        <taxon>Lactobacillaceae</taxon>
        <taxon>Lentilactobacillus</taxon>
    </lineage>
</organism>
<dbReference type="Proteomes" id="UP001149860">
    <property type="component" value="Chromosome"/>
</dbReference>
<evidence type="ECO:0000313" key="1">
    <source>
        <dbReference type="EMBL" id="XFD39140.1"/>
    </source>
</evidence>
<gene>
    <name evidence="1" type="ORF">O0236_006805</name>
</gene>
<reference evidence="1" key="1">
    <citation type="submission" date="2024-08" db="EMBL/GenBank/DDBJ databases">
        <title>Lentilactobacillus sp. nov., isolated from tree bark.</title>
        <authorList>
            <person name="Phuengjayaem S."/>
            <person name="Tanasupawat S."/>
        </authorList>
    </citation>
    <scope>NUCLEOTIDE SEQUENCE</scope>
    <source>
        <strain evidence="1">SPB1-3</strain>
    </source>
</reference>
<protein>
    <submittedName>
        <fullName evidence="1">DUF1071 domain-containing protein</fullName>
    </submittedName>
</protein>
<dbReference type="EMBL" id="CP168151">
    <property type="protein sequence ID" value="XFD39140.1"/>
    <property type="molecule type" value="Genomic_DNA"/>
</dbReference>
<sequence>MTEAKKKESLFEQLSKINVSDHLENKGNMNLKYLSWVWAWQKIKEIDPDAKREYTKFKEYDFKTGQLTGRDVDYCKTDTGTYVECTLTIKGQSETETLYVMDFKNKAVLEPTQDQINKAKQRCFVKAAALHGLGLYVYAGEDLPEREHNQAKPKPQPTLASDKDRNELISEIKSLSLLNNQDNKTNLKRLMDNLKIKNWEKMSASQAVDMKNLIKAESTKLMDTSNALDLEEVK</sequence>
<accession>A0ACD5DDM0</accession>